<evidence type="ECO:0000313" key="2">
    <source>
        <dbReference type="Proteomes" id="UP000269539"/>
    </source>
</evidence>
<reference evidence="1 2" key="1">
    <citation type="journal article" date="2018" name="BMC Genomics">
        <title>Genomic evidence for intraspecific hybridization in a clonal and extremely halotolerant yeast.</title>
        <authorList>
            <person name="Gostincar C."/>
            <person name="Stajich J.E."/>
            <person name="Zupancic J."/>
            <person name="Zalar P."/>
            <person name="Gunde-Cimerman N."/>
        </authorList>
    </citation>
    <scope>NUCLEOTIDE SEQUENCE [LARGE SCALE GENOMIC DNA]</scope>
    <source>
        <strain evidence="1 2">EXF-10513</strain>
    </source>
</reference>
<gene>
    <name evidence="1" type="ORF">D0864_07218</name>
</gene>
<sequence>MTQCRTDQATLQGLPAELRMRIYDYIFEYPLPAIIFRILNHDVYNPYLPLPGELAVMRTCQQLERECSAHFYGSMTVSVGLLVSPDRMPFMAVSCVGSIDQVRLWPFICHLVFLLELNPDMNADAFMAQLTCFLRAIHHGKNLKTIEIRLQSYEADKKPDCLDGIVNTLCTGLQVEGQVEVTFVSINSGADRQSDYEKRLADRITKAIST</sequence>
<dbReference type="AlphaFoldDB" id="A0A3M7FAB4"/>
<dbReference type="EMBL" id="QWIO01000765">
    <property type="protein sequence ID" value="RMY85785.1"/>
    <property type="molecule type" value="Genomic_DNA"/>
</dbReference>
<name>A0A3M7FAB4_HORWE</name>
<evidence type="ECO:0008006" key="3">
    <source>
        <dbReference type="Google" id="ProtNLM"/>
    </source>
</evidence>
<proteinExistence type="predicted"/>
<comment type="caution">
    <text evidence="1">The sequence shown here is derived from an EMBL/GenBank/DDBJ whole genome shotgun (WGS) entry which is preliminary data.</text>
</comment>
<organism evidence="1 2">
    <name type="scientific">Hortaea werneckii</name>
    <name type="common">Black yeast</name>
    <name type="synonym">Cladosporium werneckii</name>
    <dbReference type="NCBI Taxonomy" id="91943"/>
    <lineage>
        <taxon>Eukaryota</taxon>
        <taxon>Fungi</taxon>
        <taxon>Dikarya</taxon>
        <taxon>Ascomycota</taxon>
        <taxon>Pezizomycotina</taxon>
        <taxon>Dothideomycetes</taxon>
        <taxon>Dothideomycetidae</taxon>
        <taxon>Mycosphaerellales</taxon>
        <taxon>Teratosphaeriaceae</taxon>
        <taxon>Hortaea</taxon>
    </lineage>
</organism>
<evidence type="ECO:0000313" key="1">
    <source>
        <dbReference type="EMBL" id="RMY85785.1"/>
    </source>
</evidence>
<dbReference type="Proteomes" id="UP000269539">
    <property type="component" value="Unassembled WGS sequence"/>
</dbReference>
<protein>
    <recommendedName>
        <fullName evidence="3">F-box domain-containing protein</fullName>
    </recommendedName>
</protein>
<accession>A0A3M7FAB4</accession>